<feature type="chain" id="PRO_5026680255" evidence="3">
    <location>
        <begin position="27"/>
        <end position="445"/>
    </location>
</feature>
<dbReference type="GO" id="GO:0080049">
    <property type="term" value="F:L-gulono-1,4-lactone dehydrogenase activity"/>
    <property type="evidence" value="ECO:0007669"/>
    <property type="project" value="TreeGrafter"/>
</dbReference>
<dbReference type="Gene3D" id="3.30.465.10">
    <property type="match status" value="1"/>
</dbReference>
<dbReference type="Pfam" id="PF04030">
    <property type="entry name" value="ALO"/>
    <property type="match status" value="1"/>
</dbReference>
<evidence type="ECO:0000256" key="3">
    <source>
        <dbReference type="SAM" id="SignalP"/>
    </source>
</evidence>
<dbReference type="Gene3D" id="3.30.43.10">
    <property type="entry name" value="Uridine Diphospho-n-acetylenolpyruvylglucosamine Reductase, domain 2"/>
    <property type="match status" value="1"/>
</dbReference>
<keyword evidence="3" id="KW-0732">Signal</keyword>
<sequence length="445" mass="49661">MKKRTFLKLSSVLMSAPVLAPLTGLAADEKLKNWAGNYTYSTDRLYQAKSLGQVQELVKKYSKLKVLGTRHCFNGIADSVNNLISLRQMDQVIGLDTKARTVTVDANLSYGQLSPYLESKGFALHNLASLPHISVAGACATATHGSGVKNGNLSTIVSGMEIVTAAGEVRTLSRKKDGDTFRAAVVHLGALGVVTKIMLDIVPTYQVRQYVYENLPLAQLKEHFEAIVSSGYSVSLFTDWQKKRINEVWIKSRVSEGAKAVPEFFGAKLATKNLHPIAELSAENCTEQMGKPGPWYDRLPHFKMGFTPSSGKELQSEYFVPRKNAVEAILAIEKLRDHISPHLFISELRTIDADTLWMSPCYKQPSLAIHFTWKQDWASVKKVLPMIEKELAPFAARPHWGKLFTLSAKTLQSRYEKLDDFKKLVKEYDPNGKFRNAFLDSTIYG</sequence>
<protein>
    <submittedName>
        <fullName evidence="5">FAD-binding protein</fullName>
    </submittedName>
</protein>
<feature type="signal peptide" evidence="3">
    <location>
        <begin position="1"/>
        <end position="26"/>
    </location>
</feature>
<dbReference type="InterPro" id="IPR016166">
    <property type="entry name" value="FAD-bd_PCMH"/>
</dbReference>
<dbReference type="GO" id="GO:0003885">
    <property type="term" value="F:D-arabinono-1,4-lactone oxidase activity"/>
    <property type="evidence" value="ECO:0007669"/>
    <property type="project" value="InterPro"/>
</dbReference>
<organism evidence="5 6">
    <name type="scientific">Spirosoma terrae</name>
    <dbReference type="NCBI Taxonomy" id="1968276"/>
    <lineage>
        <taxon>Bacteria</taxon>
        <taxon>Pseudomonadati</taxon>
        <taxon>Bacteroidota</taxon>
        <taxon>Cytophagia</taxon>
        <taxon>Cytophagales</taxon>
        <taxon>Cytophagaceae</taxon>
        <taxon>Spirosoma</taxon>
    </lineage>
</organism>
<dbReference type="PANTHER" id="PTHR43762">
    <property type="entry name" value="L-GULONOLACTONE OXIDASE"/>
    <property type="match status" value="1"/>
</dbReference>
<dbReference type="InterPro" id="IPR007173">
    <property type="entry name" value="ALO_C"/>
</dbReference>
<evidence type="ECO:0000256" key="2">
    <source>
        <dbReference type="ARBA" id="ARBA00023002"/>
    </source>
</evidence>
<dbReference type="PIRSF" id="PIRSF000136">
    <property type="entry name" value="LGO_GLO"/>
    <property type="match status" value="1"/>
</dbReference>
<accession>A0A6L9L2R4</accession>
<dbReference type="RefSeq" id="WP_163945610.1">
    <property type="nucleotide sequence ID" value="NZ_JAAFZH010000003.1"/>
</dbReference>
<dbReference type="GO" id="GO:0016020">
    <property type="term" value="C:membrane"/>
    <property type="evidence" value="ECO:0007669"/>
    <property type="project" value="InterPro"/>
</dbReference>
<reference evidence="5 6" key="1">
    <citation type="submission" date="2020-02" db="EMBL/GenBank/DDBJ databases">
        <title>Draft genome sequence of two Spirosoma agri KCTC 52727 and Spirosoma terrae KCTC 52035.</title>
        <authorList>
            <person name="Rojas J."/>
            <person name="Ambika Manirajan B."/>
            <person name="Suarez C."/>
            <person name="Ratering S."/>
            <person name="Schnell S."/>
        </authorList>
    </citation>
    <scope>NUCLEOTIDE SEQUENCE [LARGE SCALE GENOMIC DNA]</scope>
    <source>
        <strain evidence="5 6">KCTC 52035</strain>
    </source>
</reference>
<dbReference type="InterPro" id="IPR036318">
    <property type="entry name" value="FAD-bd_PCMH-like_sf"/>
</dbReference>
<comment type="caution">
    <text evidence="5">The sequence shown here is derived from an EMBL/GenBank/DDBJ whole genome shotgun (WGS) entry which is preliminary data.</text>
</comment>
<dbReference type="InterPro" id="IPR016167">
    <property type="entry name" value="FAD-bd_PCMH_sub1"/>
</dbReference>
<dbReference type="Gene3D" id="3.30.70.2530">
    <property type="match status" value="1"/>
</dbReference>
<feature type="domain" description="FAD-binding PCMH-type" evidence="4">
    <location>
        <begin position="38"/>
        <end position="204"/>
    </location>
</feature>
<evidence type="ECO:0000259" key="4">
    <source>
        <dbReference type="PROSITE" id="PS51387"/>
    </source>
</evidence>
<dbReference type="Pfam" id="PF01565">
    <property type="entry name" value="FAD_binding_4"/>
    <property type="match status" value="1"/>
</dbReference>
<evidence type="ECO:0000256" key="1">
    <source>
        <dbReference type="ARBA" id="ARBA00022827"/>
    </source>
</evidence>
<dbReference type="GO" id="GO:0071949">
    <property type="term" value="F:FAD binding"/>
    <property type="evidence" value="ECO:0007669"/>
    <property type="project" value="InterPro"/>
</dbReference>
<dbReference type="PANTHER" id="PTHR43762:SF1">
    <property type="entry name" value="D-ARABINONO-1,4-LACTONE OXIDASE"/>
    <property type="match status" value="1"/>
</dbReference>
<dbReference type="PROSITE" id="PS51387">
    <property type="entry name" value="FAD_PCMH"/>
    <property type="match status" value="1"/>
</dbReference>
<dbReference type="Gene3D" id="1.10.45.10">
    <property type="entry name" value="Vanillyl-alcohol Oxidase, Chain A, domain 4"/>
    <property type="match status" value="1"/>
</dbReference>
<dbReference type="EMBL" id="JAAFZH010000003">
    <property type="protein sequence ID" value="NDU94835.1"/>
    <property type="molecule type" value="Genomic_DNA"/>
</dbReference>
<evidence type="ECO:0000313" key="5">
    <source>
        <dbReference type="EMBL" id="NDU94835.1"/>
    </source>
</evidence>
<dbReference type="Gene3D" id="3.30.70.2520">
    <property type="match status" value="1"/>
</dbReference>
<dbReference type="InterPro" id="IPR016171">
    <property type="entry name" value="Vanillyl_alc_oxidase_C-sub2"/>
</dbReference>
<dbReference type="InterPro" id="IPR010031">
    <property type="entry name" value="FAD_lactone_oxidase-like"/>
</dbReference>
<dbReference type="Proteomes" id="UP000474175">
    <property type="component" value="Unassembled WGS sequence"/>
</dbReference>
<keyword evidence="6" id="KW-1185">Reference proteome</keyword>
<dbReference type="InterPro" id="IPR016169">
    <property type="entry name" value="FAD-bd_PCMH_sub2"/>
</dbReference>
<evidence type="ECO:0000313" key="6">
    <source>
        <dbReference type="Proteomes" id="UP000474175"/>
    </source>
</evidence>
<dbReference type="SUPFAM" id="SSF56176">
    <property type="entry name" value="FAD-binding/transporter-associated domain-like"/>
    <property type="match status" value="1"/>
</dbReference>
<proteinExistence type="predicted"/>
<gene>
    <name evidence="5" type="ORF">GK108_08115</name>
</gene>
<keyword evidence="1" id="KW-0274">FAD</keyword>
<dbReference type="AlphaFoldDB" id="A0A6L9L2R4"/>
<keyword evidence="2" id="KW-0560">Oxidoreductase</keyword>
<keyword evidence="1" id="KW-0285">Flavoprotein</keyword>
<name>A0A6L9L2R4_9BACT</name>
<dbReference type="InterPro" id="IPR006094">
    <property type="entry name" value="Oxid_FAD_bind_N"/>
</dbReference>